<keyword evidence="2" id="KW-1185">Reference proteome</keyword>
<dbReference type="Pfam" id="PF07642">
    <property type="entry name" value="BBP2"/>
    <property type="match status" value="1"/>
</dbReference>
<organism evidence="1 2">
    <name type="scientific">Flavobacterium cauense R2A-7</name>
    <dbReference type="NCBI Taxonomy" id="1341154"/>
    <lineage>
        <taxon>Bacteria</taxon>
        <taxon>Pseudomonadati</taxon>
        <taxon>Bacteroidota</taxon>
        <taxon>Flavobacteriia</taxon>
        <taxon>Flavobacteriales</taxon>
        <taxon>Flavobacteriaceae</taxon>
        <taxon>Flavobacterium</taxon>
    </lineage>
</organism>
<dbReference type="OrthoDB" id="103154at2"/>
<dbReference type="SUPFAM" id="SSF56935">
    <property type="entry name" value="Porins"/>
    <property type="match status" value="1"/>
</dbReference>
<evidence type="ECO:0000313" key="2">
    <source>
        <dbReference type="Proteomes" id="UP000319848"/>
    </source>
</evidence>
<dbReference type="EMBL" id="VLKQ01000001">
    <property type="protein sequence ID" value="TWI15419.1"/>
    <property type="molecule type" value="Genomic_DNA"/>
</dbReference>
<dbReference type="Proteomes" id="UP000319848">
    <property type="component" value="Unassembled WGS sequence"/>
</dbReference>
<sequence length="355" mass="41252">MRKALVLFFISSLQLWAQEQLQDSSKVKVDFSGYIETYYSYDFNKPETKQRQSFLYNHNRHNEFNVNVALLKSSISYENYYAKIAVHTGTYVQDNYSNEDVKFLNEAFVGAYLDKNQQTSIDVGIFASHIGFESATSSSNLNVTRSILAENSPYFLSGIRFNYKPNDKWTFTGILNNGWQRINKPNRNALPAFGSQIVYKPSSKSTFNWSTFVGDEPIGTDLRTRYFNNLYWDCQWTEKWRTILGFDYGLQKRISGENYANWYSPVLIAQYSIAKKWQLAYRSEYYQDKENVIIAANYGGFKTVGNSLNLDFLPNSKVKVRAEGRWLHAQDEVFKTQNGFSKDNFFVTTAMSFEF</sequence>
<comment type="caution">
    <text evidence="1">The sequence shown here is derived from an EMBL/GenBank/DDBJ whole genome shotgun (WGS) entry which is preliminary data.</text>
</comment>
<protein>
    <submittedName>
        <fullName evidence="1">Putative OmpL-like beta-barrel porin-2</fullName>
    </submittedName>
</protein>
<dbReference type="InterPro" id="IPR011486">
    <property type="entry name" value="BBP2"/>
</dbReference>
<dbReference type="RefSeq" id="WP_023571437.1">
    <property type="nucleotide sequence ID" value="NZ_AVBI01000019.1"/>
</dbReference>
<accession>V6RWR1</accession>
<name>V6RWR1_9FLAO</name>
<dbReference type="STRING" id="1341154.FCR2A7T_23270"/>
<evidence type="ECO:0000313" key="1">
    <source>
        <dbReference type="EMBL" id="TWI15419.1"/>
    </source>
</evidence>
<reference evidence="1 2" key="1">
    <citation type="journal article" date="2015" name="Stand. Genomic Sci.">
        <title>Genomic Encyclopedia of Bacterial and Archaeal Type Strains, Phase III: the genomes of soil and plant-associated and newly described type strains.</title>
        <authorList>
            <person name="Whitman W.B."/>
            <person name="Woyke T."/>
            <person name="Klenk H.P."/>
            <person name="Zhou Y."/>
            <person name="Lilburn T.G."/>
            <person name="Beck B.J."/>
            <person name="De Vos P."/>
            <person name="Vandamme P."/>
            <person name="Eisen J.A."/>
            <person name="Garrity G."/>
            <person name="Hugenholtz P."/>
            <person name="Kyrpides N.C."/>
        </authorList>
    </citation>
    <scope>NUCLEOTIDE SEQUENCE [LARGE SCALE GENOMIC DNA]</scope>
    <source>
        <strain evidence="1 2">CGMCC 1.7270</strain>
    </source>
</reference>
<gene>
    <name evidence="1" type="ORF">IP98_00412</name>
</gene>
<dbReference type="AlphaFoldDB" id="V6RWR1"/>
<proteinExistence type="predicted"/>